<organism evidence="1 2">
    <name type="scientific">Infirmifilum uzonense</name>
    <dbReference type="NCBI Taxonomy" id="1550241"/>
    <lineage>
        <taxon>Archaea</taxon>
        <taxon>Thermoproteota</taxon>
        <taxon>Thermoprotei</taxon>
        <taxon>Thermofilales</taxon>
        <taxon>Thermofilaceae</taxon>
        <taxon>Infirmifilum</taxon>
    </lineage>
</organism>
<protein>
    <recommendedName>
        <fullName evidence="3">DUF2067 domain-containing protein</fullName>
    </recommendedName>
</protein>
<dbReference type="OrthoDB" id="383409at2157"/>
<dbReference type="Proteomes" id="UP000067434">
    <property type="component" value="Chromosome"/>
</dbReference>
<dbReference type="STRING" id="1550241.MA03_06980"/>
<dbReference type="RefSeq" id="WP_052884561.1">
    <property type="nucleotide sequence ID" value="NZ_CP009961.1"/>
</dbReference>
<evidence type="ECO:0000313" key="2">
    <source>
        <dbReference type="Proteomes" id="UP000067434"/>
    </source>
</evidence>
<accession>A0A0F7FI31</accession>
<dbReference type="KEGG" id="thf:MA03_06980"/>
<keyword evidence="2" id="KW-1185">Reference proteome</keyword>
<evidence type="ECO:0008006" key="3">
    <source>
        <dbReference type="Google" id="ProtNLM"/>
    </source>
</evidence>
<evidence type="ECO:0000313" key="1">
    <source>
        <dbReference type="EMBL" id="AKG39033.1"/>
    </source>
</evidence>
<gene>
    <name evidence="1" type="ORF">MA03_06980</name>
</gene>
<dbReference type="Pfam" id="PF09840">
    <property type="entry name" value="DUF2067"/>
    <property type="match status" value="1"/>
</dbReference>
<dbReference type="HOGENOM" id="CLU_112764_0_0_2"/>
<sequence length="199" mass="22975">MRGTTFTLVFSSPEEALEFLEMLERILPGKSFLGELKTNKVKVFVPESENSEQVIRKIRELYNQKRRPYAYGLVKDYDISTVFSLSRLEQPIPLSLLITTLRIQGYKAEAVRDKLRTNAPLDQLTKMVEKLSKLYGELLEIKATAQARRLIALYSLTKNLPTEEAIRQLSEQGFLTEDRGRISLKLNYETALRIIFQKT</sequence>
<reference evidence="1 2" key="1">
    <citation type="journal article" date="2015" name="Stand. Genomic Sci.">
        <title>Complete genome sequence of and proposal of Thermofilum uzonense sp. nov. a novel hyperthermophilic crenarchaeon and emended description of the genus Thermofilum.</title>
        <authorList>
            <person name="Toshchakov S.V."/>
            <person name="Korzhenkov A.A."/>
            <person name="Samarov N.I."/>
            <person name="Mazunin I.O."/>
            <person name="Mozhey O.I."/>
            <person name="Shmyr I.S."/>
            <person name="Derbikova K.S."/>
            <person name="Taranov E.A."/>
            <person name="Dominova I.N."/>
            <person name="Bonch-Osmolovskaya E.A."/>
            <person name="Patrushev M.V."/>
            <person name="Podosokorskaya O.A."/>
            <person name="Kublanov I.V."/>
        </authorList>
    </citation>
    <scope>NUCLEOTIDE SEQUENCE [LARGE SCALE GENOMIC DNA]</scope>
    <source>
        <strain evidence="1 2">1807-2</strain>
    </source>
</reference>
<name>A0A0F7FI31_9CREN</name>
<dbReference type="AlphaFoldDB" id="A0A0F7FI31"/>
<dbReference type="PATRIC" id="fig|1550241.5.peg.1446"/>
<dbReference type="GeneID" id="25401961"/>
<proteinExistence type="predicted"/>
<dbReference type="InterPro" id="IPR019202">
    <property type="entry name" value="DUF2067"/>
</dbReference>
<dbReference type="EMBL" id="CP009961">
    <property type="protein sequence ID" value="AKG39033.1"/>
    <property type="molecule type" value="Genomic_DNA"/>
</dbReference>